<evidence type="ECO:0000256" key="2">
    <source>
        <dbReference type="SAM" id="MobiDB-lite"/>
    </source>
</evidence>
<evidence type="ECO:0000259" key="3">
    <source>
        <dbReference type="PROSITE" id="PS50118"/>
    </source>
</evidence>
<dbReference type="HOGENOM" id="CLU_1518850_0_0_1"/>
<dbReference type="GeneID" id="8107258"/>
<dbReference type="AlphaFoldDB" id="B8MUH4"/>
<keyword evidence="1" id="KW-0238">DNA-binding</keyword>
<dbReference type="GO" id="GO:0003677">
    <property type="term" value="F:DNA binding"/>
    <property type="evidence" value="ECO:0007669"/>
    <property type="project" value="UniProtKB-UniRule"/>
</dbReference>
<feature type="domain" description="HMG box" evidence="3">
    <location>
        <begin position="54"/>
        <end position="112"/>
    </location>
</feature>
<dbReference type="SMART" id="SM00398">
    <property type="entry name" value="HMG"/>
    <property type="match status" value="1"/>
</dbReference>
<feature type="region of interest" description="Disordered" evidence="2">
    <location>
        <begin position="1"/>
        <end position="26"/>
    </location>
</feature>
<proteinExistence type="predicted"/>
<keyword evidence="1" id="KW-0539">Nucleus</keyword>
<evidence type="ECO:0000313" key="4">
    <source>
        <dbReference type="EMBL" id="EED11846.1"/>
    </source>
</evidence>
<evidence type="ECO:0000313" key="5">
    <source>
        <dbReference type="Proteomes" id="UP000001745"/>
    </source>
</evidence>
<dbReference type="InParanoid" id="B8MUH4"/>
<dbReference type="PhylomeDB" id="B8MUH4"/>
<dbReference type="EMBL" id="EQ962661">
    <property type="protein sequence ID" value="EED11846.1"/>
    <property type="molecule type" value="Genomic_DNA"/>
</dbReference>
<keyword evidence="5" id="KW-1185">Reference proteome</keyword>
<dbReference type="GO" id="GO:0005634">
    <property type="term" value="C:nucleus"/>
    <property type="evidence" value="ECO:0007669"/>
    <property type="project" value="UniProtKB-UniRule"/>
</dbReference>
<dbReference type="VEuPathDB" id="FungiDB:TSTA_110260"/>
<dbReference type="SUPFAM" id="SSF47095">
    <property type="entry name" value="HMG-box"/>
    <property type="match status" value="1"/>
</dbReference>
<evidence type="ECO:0000256" key="1">
    <source>
        <dbReference type="PROSITE-ProRule" id="PRU00267"/>
    </source>
</evidence>
<dbReference type="Proteomes" id="UP000001745">
    <property type="component" value="Unassembled WGS sequence"/>
</dbReference>
<gene>
    <name evidence="4" type="ORF">TSTA_110260</name>
</gene>
<dbReference type="OrthoDB" id="4471361at2759"/>
<accession>B8MUH4</accession>
<dbReference type="InterPro" id="IPR009071">
    <property type="entry name" value="HMG_box_dom"/>
</dbReference>
<organism evidence="4 5">
    <name type="scientific">Talaromyces stipitatus (strain ATCC 10500 / CBS 375.48 / QM 6759 / NRRL 1006)</name>
    <name type="common">Penicillium stipitatum</name>
    <dbReference type="NCBI Taxonomy" id="441959"/>
    <lineage>
        <taxon>Eukaryota</taxon>
        <taxon>Fungi</taxon>
        <taxon>Dikarya</taxon>
        <taxon>Ascomycota</taxon>
        <taxon>Pezizomycotina</taxon>
        <taxon>Eurotiomycetes</taxon>
        <taxon>Eurotiomycetidae</taxon>
        <taxon>Eurotiales</taxon>
        <taxon>Trichocomaceae</taxon>
        <taxon>Talaromyces</taxon>
        <taxon>Talaromyces sect. Talaromyces</taxon>
    </lineage>
</organism>
<dbReference type="STRING" id="441959.B8MUH4"/>
<sequence length="177" mass="21098">MERSHKSRTNTQYSFKIKKPLGSTSKYPYEKARQWVNRSPEQRQQEVAERNGKITRPLNAFMLYRMDNASYIRENIEGGLSWALEPKKVKEIYADLALEDQIRHVEAHPEYKLTQRKFAKTEIQDSERWESALFKHMDGHSHRQTEFYNPSELDFPLFTSPLFQLTDEDWDNSGYVF</sequence>
<protein>
    <recommendedName>
        <fullName evidence="3">HMG box domain-containing protein</fullName>
    </recommendedName>
</protein>
<dbReference type="PROSITE" id="PS50118">
    <property type="entry name" value="HMG_BOX_2"/>
    <property type="match status" value="1"/>
</dbReference>
<dbReference type="Gene3D" id="1.10.30.10">
    <property type="entry name" value="High mobility group box domain"/>
    <property type="match status" value="1"/>
</dbReference>
<reference evidence="5" key="1">
    <citation type="journal article" date="2015" name="Genome Announc.">
        <title>Genome sequence of the AIDS-associated pathogen Penicillium marneffei (ATCC18224) and its near taxonomic relative Talaromyces stipitatus (ATCC10500).</title>
        <authorList>
            <person name="Nierman W.C."/>
            <person name="Fedorova-Abrams N.D."/>
            <person name="Andrianopoulos A."/>
        </authorList>
    </citation>
    <scope>NUCLEOTIDE SEQUENCE [LARGE SCALE GENOMIC DNA]</scope>
    <source>
        <strain evidence="5">ATCC 10500 / CBS 375.48 / QM 6759 / NRRL 1006</strain>
    </source>
</reference>
<dbReference type="InterPro" id="IPR036910">
    <property type="entry name" value="HMG_box_dom_sf"/>
</dbReference>
<dbReference type="RefSeq" id="XP_002488602.1">
    <property type="nucleotide sequence ID" value="XM_002488557.1"/>
</dbReference>
<feature type="DNA-binding region" description="HMG box" evidence="1">
    <location>
        <begin position="54"/>
        <end position="112"/>
    </location>
</feature>
<name>B8MUH4_TALSN</name>